<keyword evidence="6" id="KW-0479">Metal-binding</keyword>
<keyword evidence="11" id="KW-0175">Coiled coil</keyword>
<evidence type="ECO:0000256" key="4">
    <source>
        <dbReference type="ARBA" id="ARBA00022630"/>
    </source>
</evidence>
<sequence>MTQPQPEIRLLESNWDSISGIHRFSHEAMATTFEVFIQSEDVRYAQQAARAAFDELDKLEAELSRFIENSDISRINNLSANQPLRIGLAAFECLQLCARIYAETNGAFDITIGSLLGCWLNEDKTMRIPSEEQLNLARQRTGLHLLKLDETEHTVQLLTDLVQIDIGSFGKGYAVDRMAELLREWSIDIALIHGGGSSVLALGCPYGTNGWPVTLSHPGNRKETLACFYLQDRALSGSGLQKGHLFIDPRTAQMVENKRAAWACASTAATADALSTAFMVMAPDEVNHYCLSHSDTLAMIVMEDRRRETKKEKILRYGPWKAE</sequence>
<keyword evidence="7" id="KW-0274">FAD</keyword>
<keyword evidence="5" id="KW-0808">Transferase</keyword>
<dbReference type="EMBL" id="BARS01006669">
    <property type="protein sequence ID" value="GAF71990.1"/>
    <property type="molecule type" value="Genomic_DNA"/>
</dbReference>
<dbReference type="PANTHER" id="PTHR30040:SF2">
    <property type="entry name" value="FAD:PROTEIN FMN TRANSFERASE"/>
    <property type="match status" value="1"/>
</dbReference>
<evidence type="ECO:0000256" key="7">
    <source>
        <dbReference type="ARBA" id="ARBA00022827"/>
    </source>
</evidence>
<evidence type="ECO:0000256" key="10">
    <source>
        <dbReference type="ARBA" id="ARBA00048540"/>
    </source>
</evidence>
<dbReference type="GO" id="GO:0016740">
    <property type="term" value="F:transferase activity"/>
    <property type="evidence" value="ECO:0007669"/>
    <property type="project" value="UniProtKB-KW"/>
</dbReference>
<proteinExistence type="predicted"/>
<reference evidence="12" key="1">
    <citation type="journal article" date="2014" name="Front. Microbiol.">
        <title>High frequency of phylogenetically diverse reductive dehalogenase-homologous genes in deep subseafloor sedimentary metagenomes.</title>
        <authorList>
            <person name="Kawai M."/>
            <person name="Futagami T."/>
            <person name="Toyoda A."/>
            <person name="Takaki Y."/>
            <person name="Nishi S."/>
            <person name="Hori S."/>
            <person name="Arai W."/>
            <person name="Tsubouchi T."/>
            <person name="Morono Y."/>
            <person name="Uchiyama I."/>
            <person name="Ito T."/>
            <person name="Fujiyama A."/>
            <person name="Inagaki F."/>
            <person name="Takami H."/>
        </authorList>
    </citation>
    <scope>NUCLEOTIDE SEQUENCE</scope>
    <source>
        <strain evidence="12">Expedition CK06-06</strain>
    </source>
</reference>
<evidence type="ECO:0000256" key="6">
    <source>
        <dbReference type="ARBA" id="ARBA00022723"/>
    </source>
</evidence>
<gene>
    <name evidence="12" type="ORF">S01H1_12959</name>
</gene>
<evidence type="ECO:0000313" key="12">
    <source>
        <dbReference type="EMBL" id="GAF71990.1"/>
    </source>
</evidence>
<keyword evidence="4" id="KW-0285">Flavoprotein</keyword>
<organism evidence="12">
    <name type="scientific">marine sediment metagenome</name>
    <dbReference type="NCBI Taxonomy" id="412755"/>
    <lineage>
        <taxon>unclassified sequences</taxon>
        <taxon>metagenomes</taxon>
        <taxon>ecological metagenomes</taxon>
    </lineage>
</organism>
<dbReference type="SUPFAM" id="SSF143631">
    <property type="entry name" value="ApbE-like"/>
    <property type="match status" value="1"/>
</dbReference>
<comment type="catalytic activity">
    <reaction evidence="10">
        <text>L-threonyl-[protein] + FAD = FMN-L-threonyl-[protein] + AMP + H(+)</text>
        <dbReference type="Rhea" id="RHEA:36847"/>
        <dbReference type="Rhea" id="RHEA-COMP:11060"/>
        <dbReference type="Rhea" id="RHEA-COMP:11061"/>
        <dbReference type="ChEBI" id="CHEBI:15378"/>
        <dbReference type="ChEBI" id="CHEBI:30013"/>
        <dbReference type="ChEBI" id="CHEBI:57692"/>
        <dbReference type="ChEBI" id="CHEBI:74257"/>
        <dbReference type="ChEBI" id="CHEBI:456215"/>
        <dbReference type="EC" id="2.7.1.180"/>
    </reaction>
</comment>
<dbReference type="EC" id="2.7.1.180" evidence="2"/>
<evidence type="ECO:0000256" key="1">
    <source>
        <dbReference type="ARBA" id="ARBA00001946"/>
    </source>
</evidence>
<evidence type="ECO:0000256" key="9">
    <source>
        <dbReference type="ARBA" id="ARBA00031306"/>
    </source>
</evidence>
<keyword evidence="8" id="KW-0460">Magnesium</keyword>
<dbReference type="PANTHER" id="PTHR30040">
    <property type="entry name" value="THIAMINE BIOSYNTHESIS LIPOPROTEIN APBE"/>
    <property type="match status" value="1"/>
</dbReference>
<dbReference type="PIRSF" id="PIRSF006268">
    <property type="entry name" value="ApbE"/>
    <property type="match status" value="1"/>
</dbReference>
<evidence type="ECO:0000256" key="2">
    <source>
        <dbReference type="ARBA" id="ARBA00011955"/>
    </source>
</evidence>
<dbReference type="Gene3D" id="3.10.520.10">
    <property type="entry name" value="ApbE-like domains"/>
    <property type="match status" value="1"/>
</dbReference>
<evidence type="ECO:0000256" key="8">
    <source>
        <dbReference type="ARBA" id="ARBA00022842"/>
    </source>
</evidence>
<accession>X0T7F6</accession>
<evidence type="ECO:0000256" key="11">
    <source>
        <dbReference type="SAM" id="Coils"/>
    </source>
</evidence>
<dbReference type="InterPro" id="IPR024932">
    <property type="entry name" value="ApbE"/>
</dbReference>
<dbReference type="GO" id="GO:0046872">
    <property type="term" value="F:metal ion binding"/>
    <property type="evidence" value="ECO:0007669"/>
    <property type="project" value="UniProtKB-KW"/>
</dbReference>
<feature type="coiled-coil region" evidence="11">
    <location>
        <begin position="42"/>
        <end position="69"/>
    </location>
</feature>
<evidence type="ECO:0000256" key="5">
    <source>
        <dbReference type="ARBA" id="ARBA00022679"/>
    </source>
</evidence>
<dbReference type="InterPro" id="IPR003374">
    <property type="entry name" value="ApbE-like_sf"/>
</dbReference>
<feature type="non-terminal residue" evidence="12">
    <location>
        <position position="323"/>
    </location>
</feature>
<dbReference type="Pfam" id="PF02424">
    <property type="entry name" value="ApbE"/>
    <property type="match status" value="1"/>
</dbReference>
<dbReference type="AlphaFoldDB" id="X0T7F6"/>
<comment type="caution">
    <text evidence="12">The sequence shown here is derived from an EMBL/GenBank/DDBJ whole genome shotgun (WGS) entry which is preliminary data.</text>
</comment>
<evidence type="ECO:0000256" key="3">
    <source>
        <dbReference type="ARBA" id="ARBA00016337"/>
    </source>
</evidence>
<name>X0T7F6_9ZZZZ</name>
<protein>
    <recommendedName>
        <fullName evidence="3">FAD:protein FMN transferase</fullName>
        <ecNumber evidence="2">2.7.1.180</ecNumber>
    </recommendedName>
    <alternativeName>
        <fullName evidence="9">Flavin transferase</fullName>
    </alternativeName>
</protein>
<comment type="cofactor">
    <cofactor evidence="1">
        <name>Mg(2+)</name>
        <dbReference type="ChEBI" id="CHEBI:18420"/>
    </cofactor>
</comment>